<dbReference type="GO" id="GO:0003677">
    <property type="term" value="F:DNA binding"/>
    <property type="evidence" value="ECO:0007669"/>
    <property type="project" value="InterPro"/>
</dbReference>
<comment type="caution">
    <text evidence="2">The sequence shown here is derived from an EMBL/GenBank/DDBJ whole genome shotgun (WGS) entry which is preliminary data.</text>
</comment>
<dbReference type="AlphaFoldDB" id="A0A9X7IJJ1"/>
<protein>
    <recommendedName>
        <fullName evidence="4">Transposase</fullName>
    </recommendedName>
</protein>
<organism evidence="2 3">
    <name type="scientific">Mycolicibacter virginiensis</name>
    <dbReference type="NCBI Taxonomy" id="1795032"/>
    <lineage>
        <taxon>Bacteria</taxon>
        <taxon>Bacillati</taxon>
        <taxon>Actinomycetota</taxon>
        <taxon>Actinomycetes</taxon>
        <taxon>Mycobacteriales</taxon>
        <taxon>Mycobacteriaceae</taxon>
        <taxon>Mycolicibacter</taxon>
    </lineage>
</organism>
<gene>
    <name evidence="2" type="ORF">C5U48_20065</name>
</gene>
<dbReference type="EMBL" id="PUEV01000104">
    <property type="protein sequence ID" value="PQM50436.1"/>
    <property type="molecule type" value="Genomic_DNA"/>
</dbReference>
<dbReference type="Pfam" id="PF01527">
    <property type="entry name" value="HTH_Tnp_1"/>
    <property type="match status" value="1"/>
</dbReference>
<evidence type="ECO:0000313" key="3">
    <source>
        <dbReference type="Proteomes" id="UP000237911"/>
    </source>
</evidence>
<dbReference type="InterPro" id="IPR002514">
    <property type="entry name" value="Transposase_8"/>
</dbReference>
<proteinExistence type="predicted"/>
<sequence>MTSQLEGVTEDAEMPPRRRSFTPEYRAKAAHMVIDGHRRVAEVARELDLHKDLLYTWVRDERWRMAKVRSTDTQWTDPTAGQPLSVQERAELVRLRATVAQQAKEIAFLEEASAHFAAAASKVSRFHELMPAECVCRDVNRIAELLDVSTSKPPPKRARFTTDSMANSVHRDCHLT</sequence>
<dbReference type="InterPro" id="IPR009057">
    <property type="entry name" value="Homeodomain-like_sf"/>
</dbReference>
<accession>A0A9X7IJJ1</accession>
<keyword evidence="3" id="KW-1185">Reference proteome</keyword>
<evidence type="ECO:0008006" key="4">
    <source>
        <dbReference type="Google" id="ProtNLM"/>
    </source>
</evidence>
<name>A0A9X7IJJ1_9MYCO</name>
<dbReference type="GO" id="GO:0004803">
    <property type="term" value="F:transposase activity"/>
    <property type="evidence" value="ECO:0007669"/>
    <property type="project" value="InterPro"/>
</dbReference>
<evidence type="ECO:0000313" key="2">
    <source>
        <dbReference type="EMBL" id="PQM50436.1"/>
    </source>
</evidence>
<feature type="region of interest" description="Disordered" evidence="1">
    <location>
        <begin position="1"/>
        <end position="20"/>
    </location>
</feature>
<dbReference type="Proteomes" id="UP000237911">
    <property type="component" value="Unassembled WGS sequence"/>
</dbReference>
<dbReference type="SUPFAM" id="SSF46689">
    <property type="entry name" value="Homeodomain-like"/>
    <property type="match status" value="1"/>
</dbReference>
<evidence type="ECO:0000256" key="1">
    <source>
        <dbReference type="SAM" id="MobiDB-lite"/>
    </source>
</evidence>
<reference evidence="2 3" key="1">
    <citation type="submission" date="2018-02" db="EMBL/GenBank/DDBJ databases">
        <title>Draft genome sequence of Mycobacterium virginiense isolated from mud of a swine farm in Japan.</title>
        <authorList>
            <person name="Ohya K."/>
        </authorList>
    </citation>
    <scope>NUCLEOTIDE SEQUENCE [LARGE SCALE GENOMIC DNA]</scope>
    <source>
        <strain evidence="2 3">GF75</strain>
    </source>
</reference>
<dbReference type="GO" id="GO:0006313">
    <property type="term" value="P:DNA transposition"/>
    <property type="evidence" value="ECO:0007669"/>
    <property type="project" value="InterPro"/>
</dbReference>